<dbReference type="PANTHER" id="PTHR30134:SF2">
    <property type="entry name" value="HYDROGENASE MATURATION FACTOR HYPB"/>
    <property type="match status" value="1"/>
</dbReference>
<evidence type="ECO:0000256" key="3">
    <source>
        <dbReference type="ARBA" id="ARBA00022723"/>
    </source>
</evidence>
<name>A0A7C3GRT1_9BACT</name>
<accession>A0A7C3GRT1</accession>
<dbReference type="Proteomes" id="UP000886043">
    <property type="component" value="Unassembled WGS sequence"/>
</dbReference>
<dbReference type="GO" id="GO:0003924">
    <property type="term" value="F:GTPase activity"/>
    <property type="evidence" value="ECO:0007669"/>
    <property type="project" value="InterPro"/>
</dbReference>
<keyword evidence="2" id="KW-0533">Nickel</keyword>
<sequence length="221" mass="24331">MCESCGCGERTLRVTVSRGLLSENERLARENRAWFKRLGVRVVNLVGSPGAGKTSLIEATVRRLPECRVGVIEGDPETRRDAERLSRLGIPVAAVTTGGVCHLDARMVHRAFHELAASPPELLFIENVGNLLCPADFDLGEDLTVVVLSVTEGEDKPEKYPQAFRRASAVVLTKVDLLPHVDFDLARVAELIARINPEARLFPLSVRTGEGLEPWIEFLRA</sequence>
<evidence type="ECO:0000256" key="7">
    <source>
        <dbReference type="ARBA" id="ARBA00023134"/>
    </source>
</evidence>
<evidence type="ECO:0000256" key="5">
    <source>
        <dbReference type="ARBA" id="ARBA00022801"/>
    </source>
</evidence>
<dbReference type="InterPro" id="IPR027417">
    <property type="entry name" value="P-loop_NTPase"/>
</dbReference>
<protein>
    <submittedName>
        <fullName evidence="9">Hydrogenase accessory protein HypB</fullName>
    </submittedName>
</protein>
<dbReference type="InterPro" id="IPR004392">
    <property type="entry name" value="Hyd_mat_HypB"/>
</dbReference>
<dbReference type="GO" id="GO:0008270">
    <property type="term" value="F:zinc ion binding"/>
    <property type="evidence" value="ECO:0007669"/>
    <property type="project" value="TreeGrafter"/>
</dbReference>
<dbReference type="PIRSF" id="PIRSF005624">
    <property type="entry name" value="Ni-bind_GTPase"/>
    <property type="match status" value="1"/>
</dbReference>
<dbReference type="EMBL" id="DRMH01000087">
    <property type="protein sequence ID" value="HFC98160.1"/>
    <property type="molecule type" value="Genomic_DNA"/>
</dbReference>
<dbReference type="SMART" id="SM00382">
    <property type="entry name" value="AAA"/>
    <property type="match status" value="1"/>
</dbReference>
<evidence type="ECO:0000313" key="9">
    <source>
        <dbReference type="EMBL" id="HFC98160.1"/>
    </source>
</evidence>
<dbReference type="Pfam" id="PF02492">
    <property type="entry name" value="cobW"/>
    <property type="match status" value="1"/>
</dbReference>
<dbReference type="Gene3D" id="3.40.50.300">
    <property type="entry name" value="P-loop containing nucleotide triphosphate hydrolases"/>
    <property type="match status" value="1"/>
</dbReference>
<evidence type="ECO:0000256" key="1">
    <source>
        <dbReference type="ARBA" id="ARBA00006211"/>
    </source>
</evidence>
<evidence type="ECO:0000256" key="6">
    <source>
        <dbReference type="ARBA" id="ARBA00022833"/>
    </source>
</evidence>
<evidence type="ECO:0000256" key="4">
    <source>
        <dbReference type="ARBA" id="ARBA00022741"/>
    </source>
</evidence>
<dbReference type="PANTHER" id="PTHR30134">
    <property type="entry name" value="HYDROGENASE PROTEIN ASSEMBLY PROTEIN, NICKEL CHAPERONE"/>
    <property type="match status" value="1"/>
</dbReference>
<dbReference type="AlphaFoldDB" id="A0A7C3GRT1"/>
<dbReference type="SUPFAM" id="SSF52540">
    <property type="entry name" value="P-loop containing nucleoside triphosphate hydrolases"/>
    <property type="match status" value="1"/>
</dbReference>
<dbReference type="InterPro" id="IPR003593">
    <property type="entry name" value="AAA+_ATPase"/>
</dbReference>
<feature type="domain" description="AAA+ ATPase" evidence="8">
    <location>
        <begin position="39"/>
        <end position="198"/>
    </location>
</feature>
<keyword evidence="5" id="KW-0378">Hydrolase</keyword>
<keyword evidence="4" id="KW-0547">Nucleotide-binding</keyword>
<keyword evidence="6" id="KW-0862">Zinc</keyword>
<gene>
    <name evidence="9" type="primary">hypB</name>
    <name evidence="9" type="ORF">ENJ40_06870</name>
</gene>
<dbReference type="GO" id="GO:0016151">
    <property type="term" value="F:nickel cation binding"/>
    <property type="evidence" value="ECO:0007669"/>
    <property type="project" value="InterPro"/>
</dbReference>
<keyword evidence="7" id="KW-0342">GTP-binding</keyword>
<evidence type="ECO:0000256" key="2">
    <source>
        <dbReference type="ARBA" id="ARBA00022596"/>
    </source>
</evidence>
<dbReference type="InterPro" id="IPR003495">
    <property type="entry name" value="CobW/HypB/UreG_nucleotide-bd"/>
</dbReference>
<proteinExistence type="inferred from homology"/>
<organism evidence="9">
    <name type="scientific">Thermosulfurimonas dismutans</name>
    <dbReference type="NCBI Taxonomy" id="999894"/>
    <lineage>
        <taxon>Bacteria</taxon>
        <taxon>Pseudomonadati</taxon>
        <taxon>Thermodesulfobacteriota</taxon>
        <taxon>Thermodesulfobacteria</taxon>
        <taxon>Thermodesulfobacteriales</taxon>
        <taxon>Thermodesulfobacteriaceae</taxon>
        <taxon>Thermosulfurimonas</taxon>
    </lineage>
</organism>
<dbReference type="CDD" id="cd05390">
    <property type="entry name" value="HypB"/>
    <property type="match status" value="1"/>
</dbReference>
<evidence type="ECO:0000259" key="8">
    <source>
        <dbReference type="SMART" id="SM00382"/>
    </source>
</evidence>
<comment type="similarity">
    <text evidence="1">Belongs to the SIMIBI class G3E GTPase family. HypB/HupM subfamily.</text>
</comment>
<dbReference type="GO" id="GO:0005525">
    <property type="term" value="F:GTP binding"/>
    <property type="evidence" value="ECO:0007669"/>
    <property type="project" value="UniProtKB-KW"/>
</dbReference>
<keyword evidence="3" id="KW-0479">Metal-binding</keyword>
<reference evidence="9" key="1">
    <citation type="journal article" date="2020" name="mSystems">
        <title>Genome- and Community-Level Interaction Insights into Carbon Utilization and Element Cycling Functions of Hydrothermarchaeota in Hydrothermal Sediment.</title>
        <authorList>
            <person name="Zhou Z."/>
            <person name="Liu Y."/>
            <person name="Xu W."/>
            <person name="Pan J."/>
            <person name="Luo Z.H."/>
            <person name="Li M."/>
        </authorList>
    </citation>
    <scope>NUCLEOTIDE SEQUENCE [LARGE SCALE GENOMIC DNA]</scope>
    <source>
        <strain evidence="9">HyVt-483</strain>
    </source>
</reference>
<comment type="caution">
    <text evidence="9">The sequence shown here is derived from an EMBL/GenBank/DDBJ whole genome shotgun (WGS) entry which is preliminary data.</text>
</comment>
<dbReference type="NCBIfam" id="TIGR00073">
    <property type="entry name" value="hypB"/>
    <property type="match status" value="1"/>
</dbReference>
<dbReference type="GO" id="GO:0051604">
    <property type="term" value="P:protein maturation"/>
    <property type="evidence" value="ECO:0007669"/>
    <property type="project" value="InterPro"/>
</dbReference>